<dbReference type="Pfam" id="PF07676">
    <property type="entry name" value="PD40"/>
    <property type="match status" value="1"/>
</dbReference>
<dbReference type="PROSITE" id="PS51257">
    <property type="entry name" value="PROKAR_LIPOPROTEIN"/>
    <property type="match status" value="1"/>
</dbReference>
<keyword evidence="2" id="KW-0720">Serine protease</keyword>
<evidence type="ECO:0000313" key="5">
    <source>
        <dbReference type="EMBL" id="WXB02799.1"/>
    </source>
</evidence>
<protein>
    <submittedName>
        <fullName evidence="5">Prolyl oligopeptidase family serine peptidase</fullName>
    </submittedName>
</protein>
<dbReference type="SUPFAM" id="SSF53474">
    <property type="entry name" value="alpha/beta-Hydrolases"/>
    <property type="match status" value="1"/>
</dbReference>
<sequence length="710" mass="77773">MIRPIHPGSPSFRRRLLSLVPLVPLVPIVAVAAACGGETPAAEAPHRNQPLTNALKDATKPATTEADAGAASHAYSGHGASSVPKEVIAKFAAPPLPEDLSRTFQSMLDVRAPSGGRLSPNGKTLYMTWNVTGTSQVWRVDGAQHFPVQMTGGEDQTTLADVAPDGSFLVLQRDRKGEENPGIYLQDPKGGKLTVVAHKPGVQSTFQFLSDDGKYIYYRSNDVKPSSYVLYRYDRAKNAREVVFDQEGIWGIADHRPAAPNSPELKLLLQKEVGGDMNEYYEWDTSKKTLTPLFGQGEKEDYEATYGAKDGEILVQTSHLSEFKRLYRWDLAQKKFTPIVAEIPHEISNFEVDHAKTRIAYTINDQGYTRLKIIDARTYKDITPPAIAKLTGDHVSFGTVSRDGRYLSVSVDNGKGPRTSYIYDWKAGSLTAWHTPSSPEVDGATFAPAKLESFPARDGTAIPMFVRRPEPSRCAARPCPVLVMFHGGPEGQAVPGFSPVLQAFVDAGFILVEPNVRGSSGYGKTWLHADDGPKRLNIITDIEDVSKFIRANWGEGGKAPKIGVWGGSYGGYSTLVAMTMFAGAYDAGSSNVGISNLMTFLQNTAPYRRILRISEYGDPERDKDALIKLSPSTHIDKLSAPLQIIQGASDPRVPVGESLQMYDLLQKKNVPSQLIIFADEGHGAQKRDNRVLQFGHILRFFKENLLGNAK</sequence>
<name>A0ABZ2KVT2_9BACT</name>
<dbReference type="InterPro" id="IPR011042">
    <property type="entry name" value="6-blade_b-propeller_TolB-like"/>
</dbReference>
<feature type="signal peptide" evidence="3">
    <location>
        <begin position="1"/>
        <end position="32"/>
    </location>
</feature>
<dbReference type="PANTHER" id="PTHR42776">
    <property type="entry name" value="SERINE PEPTIDASE S9 FAMILY MEMBER"/>
    <property type="match status" value="1"/>
</dbReference>
<keyword evidence="1" id="KW-0378">Hydrolase</keyword>
<keyword evidence="3" id="KW-0732">Signal</keyword>
<dbReference type="InterPro" id="IPR011659">
    <property type="entry name" value="WD40"/>
</dbReference>
<dbReference type="Gene3D" id="3.40.50.1820">
    <property type="entry name" value="alpha/beta hydrolase"/>
    <property type="match status" value="1"/>
</dbReference>
<accession>A0ABZ2KVT2</accession>
<feature type="domain" description="Peptidase S9 prolyl oligopeptidase catalytic" evidence="4">
    <location>
        <begin position="497"/>
        <end position="705"/>
    </location>
</feature>
<feature type="chain" id="PRO_5047275165" evidence="3">
    <location>
        <begin position="33"/>
        <end position="710"/>
    </location>
</feature>
<evidence type="ECO:0000259" key="4">
    <source>
        <dbReference type="Pfam" id="PF00326"/>
    </source>
</evidence>
<dbReference type="SUPFAM" id="SSF50993">
    <property type="entry name" value="Peptidase/esterase 'gauge' domain"/>
    <property type="match status" value="1"/>
</dbReference>
<evidence type="ECO:0000256" key="1">
    <source>
        <dbReference type="ARBA" id="ARBA00022801"/>
    </source>
</evidence>
<evidence type="ECO:0000313" key="6">
    <source>
        <dbReference type="Proteomes" id="UP001374803"/>
    </source>
</evidence>
<evidence type="ECO:0000256" key="3">
    <source>
        <dbReference type="SAM" id="SignalP"/>
    </source>
</evidence>
<dbReference type="InterPro" id="IPR029058">
    <property type="entry name" value="AB_hydrolase_fold"/>
</dbReference>
<keyword evidence="2" id="KW-0645">Protease</keyword>
<keyword evidence="6" id="KW-1185">Reference proteome</keyword>
<proteinExistence type="predicted"/>
<gene>
    <name evidence="5" type="ORF">LVJ94_38540</name>
</gene>
<reference evidence="5" key="1">
    <citation type="submission" date="2021-12" db="EMBL/GenBank/DDBJ databases">
        <title>Discovery of the Pendulisporaceae a myxobacterial family with distinct sporulation behavior and unique specialized metabolism.</title>
        <authorList>
            <person name="Garcia R."/>
            <person name="Popoff A."/>
            <person name="Bader C.D."/>
            <person name="Loehr J."/>
            <person name="Walesch S."/>
            <person name="Walt C."/>
            <person name="Boldt J."/>
            <person name="Bunk B."/>
            <person name="Haeckl F.J.F.P.J."/>
            <person name="Gunesch A.P."/>
            <person name="Birkelbach J."/>
            <person name="Nuebel U."/>
            <person name="Pietschmann T."/>
            <person name="Bach T."/>
            <person name="Mueller R."/>
        </authorList>
    </citation>
    <scope>NUCLEOTIDE SEQUENCE</scope>
    <source>
        <strain evidence="5">MSr11367</strain>
    </source>
</reference>
<dbReference type="Pfam" id="PF00326">
    <property type="entry name" value="Peptidase_S9"/>
    <property type="match status" value="1"/>
</dbReference>
<evidence type="ECO:0000256" key="2">
    <source>
        <dbReference type="ARBA" id="ARBA00022825"/>
    </source>
</evidence>
<dbReference type="InterPro" id="IPR001375">
    <property type="entry name" value="Peptidase_S9_cat"/>
</dbReference>
<dbReference type="Proteomes" id="UP001374803">
    <property type="component" value="Chromosome"/>
</dbReference>
<dbReference type="Gene3D" id="2.120.10.30">
    <property type="entry name" value="TolB, C-terminal domain"/>
    <property type="match status" value="1"/>
</dbReference>
<dbReference type="RefSeq" id="WP_394832425.1">
    <property type="nucleotide sequence ID" value="NZ_CP089929.1"/>
</dbReference>
<organism evidence="5 6">
    <name type="scientific">Pendulispora rubella</name>
    <dbReference type="NCBI Taxonomy" id="2741070"/>
    <lineage>
        <taxon>Bacteria</taxon>
        <taxon>Pseudomonadati</taxon>
        <taxon>Myxococcota</taxon>
        <taxon>Myxococcia</taxon>
        <taxon>Myxococcales</taxon>
        <taxon>Sorangiineae</taxon>
        <taxon>Pendulisporaceae</taxon>
        <taxon>Pendulispora</taxon>
    </lineage>
</organism>
<dbReference type="EMBL" id="CP089983">
    <property type="protein sequence ID" value="WXB02799.1"/>
    <property type="molecule type" value="Genomic_DNA"/>
</dbReference>
<dbReference type="PANTHER" id="PTHR42776:SF27">
    <property type="entry name" value="DIPEPTIDYL PEPTIDASE FAMILY MEMBER 6"/>
    <property type="match status" value="1"/>
</dbReference>